<feature type="transmembrane region" description="Helical" evidence="6">
    <location>
        <begin position="66"/>
        <end position="84"/>
    </location>
</feature>
<feature type="transmembrane region" description="Helical" evidence="6">
    <location>
        <begin position="42"/>
        <end position="59"/>
    </location>
</feature>
<protein>
    <recommendedName>
        <fullName evidence="6">Probable membrane transporter protein</fullName>
    </recommendedName>
</protein>
<dbReference type="InterPro" id="IPR002781">
    <property type="entry name" value="TM_pro_TauE-like"/>
</dbReference>
<feature type="transmembrane region" description="Helical" evidence="6">
    <location>
        <begin position="90"/>
        <end position="113"/>
    </location>
</feature>
<evidence type="ECO:0000256" key="1">
    <source>
        <dbReference type="ARBA" id="ARBA00004141"/>
    </source>
</evidence>
<name>A0ABM9NHT1_9GAMM</name>
<feature type="region of interest" description="Disordered" evidence="7">
    <location>
        <begin position="296"/>
        <end position="317"/>
    </location>
</feature>
<accession>A0ABM9NHT1</accession>
<dbReference type="RefSeq" id="WP_348759676.1">
    <property type="nucleotide sequence ID" value="NZ_OZ026884.1"/>
</dbReference>
<keyword evidence="3 6" id="KW-0812">Transmembrane</keyword>
<evidence type="ECO:0000256" key="6">
    <source>
        <dbReference type="RuleBase" id="RU363041"/>
    </source>
</evidence>
<sequence>MTLVVVLALVIGLLLGLLGGGGSILTVPVLVYLMDLEPKTAIATSLVVVGTTSLIAMIGHARGGRVCWLTGLVFGLAGMAGAYGGGRLAALLPGQVLLLLFAAVMLGTAGAMLRGRPADHRRRLQPVCPRQTNFAAVLFDGLLVGALNGLVGVGGGFVIVPALHLLGELPMHAAVGTSLLVIAMNSAAALLGYASHVRLDFHLVGIVTGAAVVGSLVGGLLSRRLSGTALRRGFGLFVIAIAGYLLYRELNWGVLADAWRLALAHRDFLRGFGTAAGLIGLYGLWRRLHRRARPRLRKAGRRPGARSPSVRDGFPLR</sequence>
<evidence type="ECO:0000313" key="9">
    <source>
        <dbReference type="Proteomes" id="UP001497493"/>
    </source>
</evidence>
<reference evidence="8 9" key="1">
    <citation type="submission" date="2024-04" db="EMBL/GenBank/DDBJ databases">
        <authorList>
            <person name="Cremers G."/>
        </authorList>
    </citation>
    <scope>NUCLEOTIDE SEQUENCE [LARGE SCALE GENOMIC DNA]</scope>
    <source>
        <strain evidence="8">MeCH1-AG</strain>
    </source>
</reference>
<gene>
    <name evidence="8" type="ORF">MECH1_V1_1397</name>
</gene>
<dbReference type="Proteomes" id="UP001497493">
    <property type="component" value="Chromosome"/>
</dbReference>
<feature type="transmembrane region" description="Helical" evidence="6">
    <location>
        <begin position="134"/>
        <end position="159"/>
    </location>
</feature>
<dbReference type="EMBL" id="OZ026884">
    <property type="protein sequence ID" value="CAL1240173.1"/>
    <property type="molecule type" value="Genomic_DNA"/>
</dbReference>
<evidence type="ECO:0000256" key="7">
    <source>
        <dbReference type="SAM" id="MobiDB-lite"/>
    </source>
</evidence>
<comment type="subcellular location">
    <subcellularLocation>
        <location evidence="6">Cell membrane</location>
        <topology evidence="6">Multi-pass membrane protein</topology>
    </subcellularLocation>
    <subcellularLocation>
        <location evidence="1">Membrane</location>
        <topology evidence="1">Multi-pass membrane protein</topology>
    </subcellularLocation>
</comment>
<keyword evidence="4 6" id="KW-1133">Transmembrane helix</keyword>
<proteinExistence type="inferred from homology"/>
<feature type="transmembrane region" description="Helical" evidence="6">
    <location>
        <begin position="201"/>
        <end position="223"/>
    </location>
</feature>
<evidence type="ECO:0000256" key="4">
    <source>
        <dbReference type="ARBA" id="ARBA00022989"/>
    </source>
</evidence>
<feature type="transmembrane region" description="Helical" evidence="6">
    <location>
        <begin position="268"/>
        <end position="285"/>
    </location>
</feature>
<keyword evidence="6" id="KW-1003">Cell membrane</keyword>
<dbReference type="Pfam" id="PF01925">
    <property type="entry name" value="TauE"/>
    <property type="match status" value="1"/>
</dbReference>
<comment type="similarity">
    <text evidence="2 6">Belongs to the 4-toluene sulfonate uptake permease (TSUP) (TC 2.A.102) family.</text>
</comment>
<dbReference type="InterPro" id="IPR051598">
    <property type="entry name" value="TSUP/Inactive_protease-like"/>
</dbReference>
<evidence type="ECO:0000256" key="3">
    <source>
        <dbReference type="ARBA" id="ARBA00022692"/>
    </source>
</evidence>
<keyword evidence="5 6" id="KW-0472">Membrane</keyword>
<evidence type="ECO:0000256" key="5">
    <source>
        <dbReference type="ARBA" id="ARBA00023136"/>
    </source>
</evidence>
<evidence type="ECO:0000313" key="8">
    <source>
        <dbReference type="EMBL" id="CAL1240173.1"/>
    </source>
</evidence>
<keyword evidence="9" id="KW-1185">Reference proteome</keyword>
<dbReference type="PANTHER" id="PTHR43701">
    <property type="entry name" value="MEMBRANE TRANSPORTER PROTEIN MJ0441-RELATED"/>
    <property type="match status" value="1"/>
</dbReference>
<dbReference type="PANTHER" id="PTHR43701:SF2">
    <property type="entry name" value="MEMBRANE TRANSPORTER PROTEIN YJNA-RELATED"/>
    <property type="match status" value="1"/>
</dbReference>
<evidence type="ECO:0000256" key="2">
    <source>
        <dbReference type="ARBA" id="ARBA00009142"/>
    </source>
</evidence>
<organism evidence="8 9">
    <name type="scientific">Candidatus Methylocalor cossyra</name>
    <dbReference type="NCBI Taxonomy" id="3108543"/>
    <lineage>
        <taxon>Bacteria</taxon>
        <taxon>Pseudomonadati</taxon>
        <taxon>Pseudomonadota</taxon>
        <taxon>Gammaproteobacteria</taxon>
        <taxon>Methylococcales</taxon>
        <taxon>Methylococcaceae</taxon>
        <taxon>Candidatus Methylocalor</taxon>
    </lineage>
</organism>
<feature type="transmembrane region" description="Helical" evidence="6">
    <location>
        <begin position="229"/>
        <end position="247"/>
    </location>
</feature>
<feature type="transmembrane region" description="Helical" evidence="6">
    <location>
        <begin position="171"/>
        <end position="194"/>
    </location>
</feature>